<evidence type="ECO:0000313" key="11">
    <source>
        <dbReference type="Proteomes" id="UP001229251"/>
    </source>
</evidence>
<dbReference type="GO" id="GO:0051156">
    <property type="term" value="P:glucose 6-phosphate metabolic process"/>
    <property type="evidence" value="ECO:0007669"/>
    <property type="project" value="TreeGrafter"/>
</dbReference>
<reference evidence="10" key="1">
    <citation type="submission" date="2023-05" db="EMBL/GenBank/DDBJ databases">
        <title>Cataloging the Phylogenetic Diversity of Human Bladder Bacteria.</title>
        <authorList>
            <person name="Du J."/>
        </authorList>
    </citation>
    <scope>NUCLEOTIDE SEQUENCE</scope>
    <source>
        <strain evidence="10">UMB1231</strain>
    </source>
</reference>
<protein>
    <recommendedName>
        <fullName evidence="8">Glucose-6-phosphate isomerase</fullName>
        <shortName evidence="8">GPI</shortName>
        <ecNumber evidence="8">5.3.1.9</ecNumber>
    </recommendedName>
    <alternativeName>
        <fullName evidence="8">Phosphoglucose isomerase</fullName>
        <shortName evidence="8">PGI</shortName>
    </alternativeName>
    <alternativeName>
        <fullName evidence="8">Phosphohexose isomerase</fullName>
        <shortName evidence="8">PHI</shortName>
    </alternativeName>
</protein>
<dbReference type="RefSeq" id="WP_070608403.1">
    <property type="nucleotide sequence ID" value="NZ_JASOOE010000020.1"/>
</dbReference>
<dbReference type="GO" id="GO:0006096">
    <property type="term" value="P:glycolytic process"/>
    <property type="evidence" value="ECO:0007669"/>
    <property type="project" value="UniProtKB-UniRule"/>
</dbReference>
<comment type="pathway">
    <text evidence="8">Carbohydrate biosynthesis; gluconeogenesis.</text>
</comment>
<feature type="active site" evidence="8">
    <location>
        <position position="424"/>
    </location>
</feature>
<feature type="active site" description="Proton donor" evidence="8">
    <location>
        <position position="289"/>
    </location>
</feature>
<evidence type="ECO:0000256" key="5">
    <source>
        <dbReference type="ARBA" id="ARBA00023152"/>
    </source>
</evidence>
<comment type="pathway">
    <text evidence="1 8 9">Carbohydrate degradation; glycolysis; D-glyceraldehyde 3-phosphate and glycerone phosphate from D-glucose: step 2/4.</text>
</comment>
<dbReference type="FunFam" id="3.40.50.10490:FF:000015">
    <property type="entry name" value="Glucose-6-phosphate isomerase"/>
    <property type="match status" value="1"/>
</dbReference>
<dbReference type="GO" id="GO:0006094">
    <property type="term" value="P:gluconeogenesis"/>
    <property type="evidence" value="ECO:0007669"/>
    <property type="project" value="UniProtKB-UniRule"/>
</dbReference>
<comment type="caution">
    <text evidence="10">The sequence shown here is derived from an EMBL/GenBank/DDBJ whole genome shotgun (WGS) entry which is preliminary data.</text>
</comment>
<name>A0AAJ1Q776_9LACT</name>
<dbReference type="PANTHER" id="PTHR11469">
    <property type="entry name" value="GLUCOSE-6-PHOSPHATE ISOMERASE"/>
    <property type="match status" value="1"/>
</dbReference>
<dbReference type="PROSITE" id="PS00174">
    <property type="entry name" value="P_GLUCOSE_ISOMERASE_2"/>
    <property type="match status" value="1"/>
</dbReference>
<evidence type="ECO:0000313" key="10">
    <source>
        <dbReference type="EMBL" id="MDK7188024.1"/>
    </source>
</evidence>
<comment type="caution">
    <text evidence="8">Lacks conserved residue(s) required for the propagation of feature annotation.</text>
</comment>
<dbReference type="PROSITE" id="PS51463">
    <property type="entry name" value="P_GLUCOSE_ISOMERASE_3"/>
    <property type="match status" value="1"/>
</dbReference>
<dbReference type="Proteomes" id="UP001229251">
    <property type="component" value="Unassembled WGS sequence"/>
</dbReference>
<dbReference type="GO" id="GO:0097367">
    <property type="term" value="F:carbohydrate derivative binding"/>
    <property type="evidence" value="ECO:0007669"/>
    <property type="project" value="InterPro"/>
</dbReference>
<evidence type="ECO:0000256" key="6">
    <source>
        <dbReference type="ARBA" id="ARBA00023235"/>
    </source>
</evidence>
<sequence>MTHIQYHTQTMQPFIEEVELDQLAPYAKLALHQLLTKEGAGNDFTDWVDWPIQYNKEEFNRIKQAAQKIQSDSELLIVIGIGGSYLGAKAAIDFLNHSYYNLLAKSKSLPQVFFVGNHLSSTQIQDLIEVMGDRSFSINVISKSGTTTEPAIAFRIFKQKLIAKYGKDEARNRIYVTTDSKKGALKKEAQEEGYETFTIPDGIGGRFTVLTPVGLLPIAVTGADIDRLMQGAQQATNKYRMDNYHENSAMRYAMIRNCLYRKGKDIEILVNNEPALQPFGEWWKQLYAESEGKNHRGLFPMTANFTTDLHSIGQMIQEGKRNLFETVLRFSNVRKDISVPQIEENLDGLKYLQGRQVSEINEKALEGTVIAHQDGQTPISILEIDNMNEEALGELIIFFEMAVAISGYLNGINPFDQPGVEAYKKNMFALLGKPGYEDLQAQLRQKQPETK</sequence>
<dbReference type="GO" id="GO:0005829">
    <property type="term" value="C:cytosol"/>
    <property type="evidence" value="ECO:0007669"/>
    <property type="project" value="TreeGrafter"/>
</dbReference>
<evidence type="ECO:0000256" key="7">
    <source>
        <dbReference type="ARBA" id="ARBA00029321"/>
    </source>
</evidence>
<dbReference type="AlphaFoldDB" id="A0AAJ1Q776"/>
<comment type="function">
    <text evidence="8">Catalyzes the reversible isomerization of glucose-6-phosphate to fructose-6-phosphate.</text>
</comment>
<dbReference type="GO" id="GO:0048029">
    <property type="term" value="F:monosaccharide binding"/>
    <property type="evidence" value="ECO:0007669"/>
    <property type="project" value="TreeGrafter"/>
</dbReference>
<keyword evidence="3 8" id="KW-0312">Gluconeogenesis</keyword>
<dbReference type="EMBL" id="JASOOE010000020">
    <property type="protein sequence ID" value="MDK7188024.1"/>
    <property type="molecule type" value="Genomic_DNA"/>
</dbReference>
<dbReference type="InterPro" id="IPR035482">
    <property type="entry name" value="SIS_PGI_2"/>
</dbReference>
<evidence type="ECO:0000256" key="2">
    <source>
        <dbReference type="ARBA" id="ARBA00006604"/>
    </source>
</evidence>
<dbReference type="EC" id="5.3.1.9" evidence="8"/>
<dbReference type="GO" id="GO:0004347">
    <property type="term" value="F:glucose-6-phosphate isomerase activity"/>
    <property type="evidence" value="ECO:0007669"/>
    <property type="project" value="UniProtKB-UniRule"/>
</dbReference>
<gene>
    <name evidence="8" type="primary">pgi</name>
    <name evidence="10" type="ORF">QP433_08515</name>
</gene>
<dbReference type="Gene3D" id="3.40.50.10490">
    <property type="entry name" value="Glucose-6-phosphate isomerase like protein, domain 1"/>
    <property type="match status" value="2"/>
</dbReference>
<dbReference type="PROSITE" id="PS00765">
    <property type="entry name" value="P_GLUCOSE_ISOMERASE_1"/>
    <property type="match status" value="1"/>
</dbReference>
<dbReference type="InterPro" id="IPR001672">
    <property type="entry name" value="G6P_Isomerase"/>
</dbReference>
<dbReference type="PRINTS" id="PR00662">
    <property type="entry name" value="G6PISOMERASE"/>
</dbReference>
<organism evidence="10 11">
    <name type="scientific">Facklamia hominis</name>
    <dbReference type="NCBI Taxonomy" id="178214"/>
    <lineage>
        <taxon>Bacteria</taxon>
        <taxon>Bacillati</taxon>
        <taxon>Bacillota</taxon>
        <taxon>Bacilli</taxon>
        <taxon>Lactobacillales</taxon>
        <taxon>Aerococcaceae</taxon>
        <taxon>Facklamia</taxon>
    </lineage>
</organism>
<dbReference type="CDD" id="cd05016">
    <property type="entry name" value="SIS_PGI_2"/>
    <property type="match status" value="1"/>
</dbReference>
<dbReference type="Pfam" id="PF00342">
    <property type="entry name" value="PGI"/>
    <property type="match status" value="2"/>
</dbReference>
<proteinExistence type="inferred from homology"/>
<dbReference type="InterPro" id="IPR046348">
    <property type="entry name" value="SIS_dom_sf"/>
</dbReference>
<dbReference type="NCBIfam" id="NF010697">
    <property type="entry name" value="PRK14097.1"/>
    <property type="match status" value="1"/>
</dbReference>
<evidence type="ECO:0000256" key="3">
    <source>
        <dbReference type="ARBA" id="ARBA00022432"/>
    </source>
</evidence>
<comment type="similarity">
    <text evidence="2 8 9">Belongs to the GPI family.</text>
</comment>
<evidence type="ECO:0000256" key="1">
    <source>
        <dbReference type="ARBA" id="ARBA00004926"/>
    </source>
</evidence>
<dbReference type="FunFam" id="3.40.50.10490:FF:000016">
    <property type="entry name" value="Glucose-6-phosphate isomerase"/>
    <property type="match status" value="1"/>
</dbReference>
<dbReference type="PANTHER" id="PTHR11469:SF1">
    <property type="entry name" value="GLUCOSE-6-PHOSPHATE ISOMERASE"/>
    <property type="match status" value="1"/>
</dbReference>
<evidence type="ECO:0000256" key="8">
    <source>
        <dbReference type="HAMAP-Rule" id="MF_00473"/>
    </source>
</evidence>
<keyword evidence="6 8" id="KW-0413">Isomerase</keyword>
<keyword evidence="5 8" id="KW-0324">Glycolysis</keyword>
<dbReference type="SUPFAM" id="SSF53697">
    <property type="entry name" value="SIS domain"/>
    <property type="match status" value="1"/>
</dbReference>
<accession>A0AAJ1Q776</accession>
<comment type="catalytic activity">
    <reaction evidence="7 8 9">
        <text>alpha-D-glucose 6-phosphate = beta-D-fructose 6-phosphate</text>
        <dbReference type="Rhea" id="RHEA:11816"/>
        <dbReference type="ChEBI" id="CHEBI:57634"/>
        <dbReference type="ChEBI" id="CHEBI:58225"/>
        <dbReference type="EC" id="5.3.1.9"/>
    </reaction>
</comment>
<comment type="subcellular location">
    <subcellularLocation>
        <location evidence="8">Cytoplasm</location>
    </subcellularLocation>
</comment>
<evidence type="ECO:0000256" key="9">
    <source>
        <dbReference type="RuleBase" id="RU000612"/>
    </source>
</evidence>
<dbReference type="InterPro" id="IPR018189">
    <property type="entry name" value="Phosphoglucose_isomerase_CS"/>
</dbReference>
<keyword evidence="4 8" id="KW-0963">Cytoplasm</keyword>
<dbReference type="HAMAP" id="MF_00473">
    <property type="entry name" value="G6P_isomerase"/>
    <property type="match status" value="1"/>
</dbReference>
<dbReference type="InterPro" id="IPR035476">
    <property type="entry name" value="SIS_PGI_1"/>
</dbReference>
<evidence type="ECO:0000256" key="4">
    <source>
        <dbReference type="ARBA" id="ARBA00022490"/>
    </source>
</evidence>
<dbReference type="CDD" id="cd05015">
    <property type="entry name" value="SIS_PGI_1"/>
    <property type="match status" value="1"/>
</dbReference>